<evidence type="ECO:0000256" key="1">
    <source>
        <dbReference type="SAM" id="Phobius"/>
    </source>
</evidence>
<keyword evidence="1" id="KW-1133">Transmembrane helix</keyword>
<name>A0AA86V7T0_9FABA</name>
<organism evidence="2 3">
    <name type="scientific">Sphenostylis stenocarpa</name>
    <dbReference type="NCBI Taxonomy" id="92480"/>
    <lineage>
        <taxon>Eukaryota</taxon>
        <taxon>Viridiplantae</taxon>
        <taxon>Streptophyta</taxon>
        <taxon>Embryophyta</taxon>
        <taxon>Tracheophyta</taxon>
        <taxon>Spermatophyta</taxon>
        <taxon>Magnoliopsida</taxon>
        <taxon>eudicotyledons</taxon>
        <taxon>Gunneridae</taxon>
        <taxon>Pentapetalae</taxon>
        <taxon>rosids</taxon>
        <taxon>fabids</taxon>
        <taxon>Fabales</taxon>
        <taxon>Fabaceae</taxon>
        <taxon>Papilionoideae</taxon>
        <taxon>50 kb inversion clade</taxon>
        <taxon>NPAAA clade</taxon>
        <taxon>indigoferoid/millettioid clade</taxon>
        <taxon>Phaseoleae</taxon>
        <taxon>Sphenostylis</taxon>
    </lineage>
</organism>
<feature type="transmembrane region" description="Helical" evidence="1">
    <location>
        <begin position="81"/>
        <end position="103"/>
    </location>
</feature>
<evidence type="ECO:0000313" key="3">
    <source>
        <dbReference type="Proteomes" id="UP001189624"/>
    </source>
</evidence>
<sequence length="108" mass="11617">MEARAHGRREGGRAGIEIEVHGSEFWGVGQSDGSWRRGEREERRPAEVIGAKVDSELLGEATVVIGGKGRDDGDGRVEVVAYVYAVSVMAILGKKCGLVAVLVRRNGR</sequence>
<protein>
    <submittedName>
        <fullName evidence="2">Uncharacterized protein</fullName>
    </submittedName>
</protein>
<accession>A0AA86V7T0</accession>
<keyword evidence="3" id="KW-1185">Reference proteome</keyword>
<dbReference type="AlphaFoldDB" id="A0AA86V7T0"/>
<evidence type="ECO:0000313" key="2">
    <source>
        <dbReference type="EMBL" id="CAJ1915286.1"/>
    </source>
</evidence>
<proteinExistence type="predicted"/>
<keyword evidence="1" id="KW-0812">Transmembrane</keyword>
<keyword evidence="1" id="KW-0472">Membrane</keyword>
<dbReference type="Proteomes" id="UP001189624">
    <property type="component" value="Chromosome 1"/>
</dbReference>
<gene>
    <name evidence="2" type="ORF">AYBTSS11_LOCUS3575</name>
</gene>
<dbReference type="Gramene" id="rna-AYBTSS11_LOCUS3575">
    <property type="protein sequence ID" value="CAJ1915286.1"/>
    <property type="gene ID" value="gene-AYBTSS11_LOCUS3575"/>
</dbReference>
<dbReference type="EMBL" id="OY731398">
    <property type="protein sequence ID" value="CAJ1915286.1"/>
    <property type="molecule type" value="Genomic_DNA"/>
</dbReference>
<reference evidence="2" key="1">
    <citation type="submission" date="2023-10" db="EMBL/GenBank/DDBJ databases">
        <authorList>
            <person name="Domelevo Entfellner J.-B."/>
        </authorList>
    </citation>
    <scope>NUCLEOTIDE SEQUENCE</scope>
</reference>